<dbReference type="PANTHER" id="PTHR12526">
    <property type="entry name" value="GLYCOSYLTRANSFERASE"/>
    <property type="match status" value="1"/>
</dbReference>
<dbReference type="Pfam" id="PF00534">
    <property type="entry name" value="Glycos_transf_1"/>
    <property type="match status" value="1"/>
</dbReference>
<organism evidence="3 4">
    <name type="scientific">Candidatus Woykebacteria bacterium RIFCSPHIGHO2_12_FULL_45_10</name>
    <dbReference type="NCBI Taxonomy" id="1802603"/>
    <lineage>
        <taxon>Bacteria</taxon>
        <taxon>Candidatus Woykeibacteriota</taxon>
    </lineage>
</organism>
<evidence type="ECO:0000313" key="3">
    <source>
        <dbReference type="EMBL" id="OGY29501.1"/>
    </source>
</evidence>
<dbReference type="EMBL" id="MHCZ01000029">
    <property type="protein sequence ID" value="OGY29501.1"/>
    <property type="molecule type" value="Genomic_DNA"/>
</dbReference>
<accession>A0A1G1WPG3</accession>
<comment type="caution">
    <text evidence="3">The sequence shown here is derived from an EMBL/GenBank/DDBJ whole genome shotgun (WGS) entry which is preliminary data.</text>
</comment>
<dbReference type="InterPro" id="IPR001296">
    <property type="entry name" value="Glyco_trans_1"/>
</dbReference>
<evidence type="ECO:0000259" key="2">
    <source>
        <dbReference type="Pfam" id="PF13439"/>
    </source>
</evidence>
<feature type="domain" description="Glycosyltransferase subfamily 4-like N-terminal" evidence="2">
    <location>
        <begin position="19"/>
        <end position="183"/>
    </location>
</feature>
<dbReference type="SUPFAM" id="SSF53756">
    <property type="entry name" value="UDP-Glycosyltransferase/glycogen phosphorylase"/>
    <property type="match status" value="1"/>
</dbReference>
<proteinExistence type="predicted"/>
<dbReference type="PANTHER" id="PTHR12526:SF627">
    <property type="entry name" value="D-RHAMNOSYLTRANSFERASE WBPZ"/>
    <property type="match status" value="1"/>
</dbReference>
<dbReference type="CDD" id="cd03801">
    <property type="entry name" value="GT4_PimA-like"/>
    <property type="match status" value="1"/>
</dbReference>
<evidence type="ECO:0000259" key="1">
    <source>
        <dbReference type="Pfam" id="PF00534"/>
    </source>
</evidence>
<dbReference type="Pfam" id="PF13439">
    <property type="entry name" value="Glyco_transf_4"/>
    <property type="match status" value="1"/>
</dbReference>
<dbReference type="Proteomes" id="UP000178068">
    <property type="component" value="Unassembled WGS sequence"/>
</dbReference>
<reference evidence="3 4" key="1">
    <citation type="journal article" date="2016" name="Nat. Commun.">
        <title>Thousands of microbial genomes shed light on interconnected biogeochemical processes in an aquifer system.</title>
        <authorList>
            <person name="Anantharaman K."/>
            <person name="Brown C.T."/>
            <person name="Hug L.A."/>
            <person name="Sharon I."/>
            <person name="Castelle C.J."/>
            <person name="Probst A.J."/>
            <person name="Thomas B.C."/>
            <person name="Singh A."/>
            <person name="Wilkins M.J."/>
            <person name="Karaoz U."/>
            <person name="Brodie E.L."/>
            <person name="Williams K.H."/>
            <person name="Hubbard S.S."/>
            <person name="Banfield J.F."/>
        </authorList>
    </citation>
    <scope>NUCLEOTIDE SEQUENCE [LARGE SCALE GENOMIC DNA]</scope>
</reference>
<dbReference type="AlphaFoldDB" id="A0A1G1WPG3"/>
<evidence type="ECO:0000313" key="4">
    <source>
        <dbReference type="Proteomes" id="UP000178068"/>
    </source>
</evidence>
<dbReference type="STRING" id="1802603.A3F35_00390"/>
<gene>
    <name evidence="3" type="ORF">A3F35_00390</name>
</gene>
<name>A0A1G1WPG3_9BACT</name>
<dbReference type="GO" id="GO:0016757">
    <property type="term" value="F:glycosyltransferase activity"/>
    <property type="evidence" value="ECO:0007669"/>
    <property type="project" value="InterPro"/>
</dbReference>
<feature type="domain" description="Glycosyl transferase family 1" evidence="1">
    <location>
        <begin position="193"/>
        <end position="348"/>
    </location>
</feature>
<dbReference type="Gene3D" id="3.40.50.2000">
    <property type="entry name" value="Glycogen Phosphorylase B"/>
    <property type="match status" value="2"/>
</dbReference>
<protein>
    <recommendedName>
        <fullName evidence="5">Glycosyltransferase subfamily 4-like N-terminal domain-containing protein</fullName>
    </recommendedName>
</protein>
<dbReference type="InterPro" id="IPR028098">
    <property type="entry name" value="Glyco_trans_4-like_N"/>
</dbReference>
<sequence length="374" mass="42145">MKKSLRVLIIRNAYQQDAGGAEQYALNLAVALRVAGHQPVLVTKVRKILDKCRQFGIPHIAGKWRDTQGWDRWYYLKYPLFTLWYMYIILWHRIDVVHPQSRDDFVFATRAAHILGRRVVWTDHSDLKYILNAVNHYNPRMRGWIIKASKHVSAIVCASQSEKHSIEAVAPDLPKLTVIHNGVFVPENVHPVEKTNDLVVGTNARLVPAKGIAELLEGFAGLKTKKADLWLLGGVSGNEAKYRRLTAKLEVSKQVHFLNYVNNPNDYVAAMDIFVHASYHEAFSLAIIEAAMLGKPIIATNVGGTSEIIDEKCGILIEPKSPEAITEAIKTFIKDKPAREKLGQAAQKKAMYAFDFQKTVERKIIPLYLKSTSA</sequence>
<evidence type="ECO:0008006" key="5">
    <source>
        <dbReference type="Google" id="ProtNLM"/>
    </source>
</evidence>